<organism evidence="2 3">
    <name type="scientific">Roseofilum reptotaenium AO1-A</name>
    <dbReference type="NCBI Taxonomy" id="1925591"/>
    <lineage>
        <taxon>Bacteria</taxon>
        <taxon>Bacillati</taxon>
        <taxon>Cyanobacteriota</taxon>
        <taxon>Cyanophyceae</taxon>
        <taxon>Desertifilales</taxon>
        <taxon>Desertifilaceae</taxon>
        <taxon>Roseofilum</taxon>
    </lineage>
</organism>
<gene>
    <name evidence="2" type="ORF">BI308_10590</name>
</gene>
<keyword evidence="1" id="KW-0812">Transmembrane</keyword>
<feature type="transmembrane region" description="Helical" evidence="1">
    <location>
        <begin position="30"/>
        <end position="47"/>
    </location>
</feature>
<evidence type="ECO:0000256" key="1">
    <source>
        <dbReference type="SAM" id="Phobius"/>
    </source>
</evidence>
<evidence type="ECO:0000313" key="3">
    <source>
        <dbReference type="Proteomes" id="UP000183940"/>
    </source>
</evidence>
<proteinExistence type="predicted"/>
<keyword evidence="3" id="KW-1185">Reference proteome</keyword>
<dbReference type="AlphaFoldDB" id="A0A1L9QSG1"/>
<name>A0A1L9QSG1_9CYAN</name>
<reference evidence="2" key="1">
    <citation type="submission" date="2016-10" db="EMBL/GenBank/DDBJ databases">
        <title>CRISPR-Cas defence system in Roseofilum reptotaenium: evidence of a bacteriophage-cyanobacterium arms race in the coral black band disease.</title>
        <authorList>
            <person name="Buerger P."/>
            <person name="Wood-Charlson E.M."/>
            <person name="Weynberg K.D."/>
            <person name="Willis B."/>
            <person name="Van Oppen M.J."/>
        </authorList>
    </citation>
    <scope>NUCLEOTIDE SEQUENCE [LARGE SCALE GENOMIC DNA]</scope>
    <source>
        <strain evidence="2">AO1-A</strain>
    </source>
</reference>
<accession>A0A1L9QSG1</accession>
<keyword evidence="1" id="KW-1133">Transmembrane helix</keyword>
<protein>
    <submittedName>
        <fullName evidence="2">Uncharacterized protein</fullName>
    </submittedName>
</protein>
<dbReference type="EMBL" id="MLAW01000015">
    <property type="protein sequence ID" value="OJJ25589.1"/>
    <property type="molecule type" value="Genomic_DNA"/>
</dbReference>
<keyword evidence="1" id="KW-0472">Membrane</keyword>
<evidence type="ECO:0000313" key="2">
    <source>
        <dbReference type="EMBL" id="OJJ25589.1"/>
    </source>
</evidence>
<dbReference type="Proteomes" id="UP000183940">
    <property type="component" value="Unassembled WGS sequence"/>
</dbReference>
<comment type="caution">
    <text evidence="2">The sequence shown here is derived from an EMBL/GenBank/DDBJ whole genome shotgun (WGS) entry which is preliminary data.</text>
</comment>
<sequence length="71" mass="8304">MVFQPEILLTSDDIQKWVNFSILPMGCPKVNYPLPIIWVLCLFFIYLEDNLWKAICIRRAIACFILLTADL</sequence>